<name>A0ABP1CIM3_9APHY</name>
<feature type="region of interest" description="Disordered" evidence="1">
    <location>
        <begin position="246"/>
        <end position="266"/>
    </location>
</feature>
<feature type="region of interest" description="Disordered" evidence="1">
    <location>
        <begin position="363"/>
        <end position="397"/>
    </location>
</feature>
<dbReference type="EMBL" id="OZ037944">
    <property type="protein sequence ID" value="CAL1695526.1"/>
    <property type="molecule type" value="Genomic_DNA"/>
</dbReference>
<feature type="compositionally biased region" description="Low complexity" evidence="1">
    <location>
        <begin position="363"/>
        <end position="381"/>
    </location>
</feature>
<reference evidence="3" key="1">
    <citation type="submission" date="2024-04" db="EMBL/GenBank/DDBJ databases">
        <authorList>
            <person name="Shaw F."/>
            <person name="Minotto A."/>
        </authorList>
    </citation>
    <scope>NUCLEOTIDE SEQUENCE [LARGE SCALE GENOMIC DNA]</scope>
</reference>
<feature type="compositionally biased region" description="Pro residues" evidence="1">
    <location>
        <begin position="246"/>
        <end position="258"/>
    </location>
</feature>
<organism evidence="2 3">
    <name type="scientific">Somion occarium</name>
    <dbReference type="NCBI Taxonomy" id="3059160"/>
    <lineage>
        <taxon>Eukaryota</taxon>
        <taxon>Fungi</taxon>
        <taxon>Dikarya</taxon>
        <taxon>Basidiomycota</taxon>
        <taxon>Agaricomycotina</taxon>
        <taxon>Agaricomycetes</taxon>
        <taxon>Polyporales</taxon>
        <taxon>Cerrenaceae</taxon>
        <taxon>Somion</taxon>
    </lineage>
</organism>
<gene>
    <name evidence="2" type="ORF">GFSPODELE1_LOCUS786</name>
</gene>
<proteinExistence type="predicted"/>
<sequence>MAPALPSSLSPHICIIHSPDLLELLQSASLPPLPQILQSFSPLSQVTTRTTSLTSVPLSSFALRFSDLIEVESATHEDEEQRALRTMDWISSRVSGRCARWVEMVGAHAASNNNDGPWKDRTPWWEEVKRCIEGDCIPSRTEGWNHPVAVIYAVSTMAGNPLQALQDLHNRPIELPPWVDNTYLRCTLIVHPSNSPLAAPIAEALFNAVKKQYGLHSYLLPLLLPTSPAPEPVPVPFPAPRLPPLPSSDVSPMPPSQPAPAGLASSVPYTPVRSPMPYSSAPPSLAAGKFQGQSQVASSQVNSLCLSEPDIQQIGRFTREFVVMSLIPWMEKCVVEWNESFSSSRRLPSRLFSSTRRLFGSGYTSGASSTPPTPTHGSNPSISSIPSRVTAHGPNSSVSSLSSLSSIGGGVTMVNQQRRLAEFATILGDFKLAVSVWEALRKESKGGSDILPLLLSPSPAHALHASNAINALHTQLADVPAQAQLRALVYAVRWDIGIDYVDFLSPILEGDRWLVHAAGNAEETPTALLLAHAAFLSEKRKAQRRAALWYLFAADKLEKGGIKPLAMHFFRKSHVLYKSMSEKSLSPSFWEGEDRDPTQWRGFDAVLPGIEHELGRLMYTTGDTAGAVKHFLGLLRGAPTPLSPSIPSGLGISNGGTPLDGRQTTDKVYLEDFRVALKHFKSTEEERWASMELELPVSFVQVKESRVRLPGDAIEGPPEEWELREEDWLSFWKSRGPEKLERGGKAAVDETFWLDLVVRNPLDVDVTLSGLTAIAEEVAAGEAGPSDLVEVEAVDDISLSAKETRTIPIAIKCRRPVKLKLTHVKYEFLSLLPVTEPLAIRGRRLYDTPHQRQNKVYAPDVSLTVEVEDAGKRLQAAFVDDRRLVLAEGECKQMNIWLQNTGKQTINELWVLAGRDDELWVNVPTEKHDDEPAKSYTEELLSDNSIEPRRPFRIPISDIHSSSGIEPGESITIPVILHATKLDDQDLCILLAFRENPDESFHSKRIVRHYDVRKILDFSIAARPCLSPEFAYLVNIEIENLASSAGVHISQLTTISATWSCHPLTSHVIGMLPPRQLTRASFGTTPLPVSDIINETRHFVSKQVKALLEGVPVDTTPPPRVALRCDHLSKSSTIRSINEAATRQFIHSGRISASTHLTRSQHPHIPSHLHERLFPLHNPYSLDVVVFWEIPSQDRSGHAVITGLNLGASHAPLKEIIEEAESAKVKRSMYAETERERQNILHAVRRCEWNAEMDPTVVGVQDGITVSHDFTQGACHVNVPFTIKNHSLTNRIRYRLKLTNSTTYDSSCVALLFCFTPFFSTDFCSEAQSCYRRAIPGSSHIEEDCRLPRHIPCRSNCWPHVLAVTPSMVGGLKLKLVNYWNRRQKQQLLSMFHGTHVNDTNKSRRRGLVV</sequence>
<protein>
    <submittedName>
        <fullName evidence="2">Uncharacterized protein</fullName>
    </submittedName>
</protein>
<dbReference type="Proteomes" id="UP001497453">
    <property type="component" value="Chromosome 1"/>
</dbReference>
<dbReference type="Pfam" id="PF12739">
    <property type="entry name" value="TRAPPC-Trs85"/>
    <property type="match status" value="1"/>
</dbReference>
<accession>A0ABP1CIM3</accession>
<evidence type="ECO:0000313" key="2">
    <source>
        <dbReference type="EMBL" id="CAL1695526.1"/>
    </source>
</evidence>
<evidence type="ECO:0000313" key="3">
    <source>
        <dbReference type="Proteomes" id="UP001497453"/>
    </source>
</evidence>
<evidence type="ECO:0000256" key="1">
    <source>
        <dbReference type="SAM" id="MobiDB-lite"/>
    </source>
</evidence>
<keyword evidence="3" id="KW-1185">Reference proteome</keyword>
<dbReference type="InterPro" id="IPR024420">
    <property type="entry name" value="TRAPP_III_complex_Trs85"/>
</dbReference>
<dbReference type="PANTHER" id="PTHR12975:SF6">
    <property type="entry name" value="TRAFFICKING PROTEIN PARTICLE COMPLEX SUBUNIT 8"/>
    <property type="match status" value="1"/>
</dbReference>
<dbReference type="PANTHER" id="PTHR12975">
    <property type="entry name" value="TRANSPORT PROTEIN TRAPP"/>
    <property type="match status" value="1"/>
</dbReference>